<evidence type="ECO:0000256" key="1">
    <source>
        <dbReference type="SAM" id="MobiDB-lite"/>
    </source>
</evidence>
<dbReference type="Pfam" id="PF06051">
    <property type="entry name" value="DUF928"/>
    <property type="match status" value="1"/>
</dbReference>
<protein>
    <submittedName>
        <fullName evidence="2">Uncharacterized protein</fullName>
    </submittedName>
</protein>
<gene>
    <name evidence="2" type="ORF">DP114_02645</name>
</gene>
<evidence type="ECO:0000313" key="2">
    <source>
        <dbReference type="EMBL" id="QDL06951.1"/>
    </source>
</evidence>
<name>A0A856MB71_9CYAN</name>
<dbReference type="RefSeq" id="WP_171975367.1">
    <property type="nucleotide sequence ID" value="NZ_CAWOXK010000001.1"/>
</dbReference>
<dbReference type="InterPro" id="IPR010328">
    <property type="entry name" value="DUF928"/>
</dbReference>
<sequence length="172" mass="19703">MKIIYFSQFLTIWLFVEFLLTLSLSAHAQQKFEARSGTLAKRLISQQNFIPPRQGKPKDTSGAGSRSRLICSKQDDPIQPLMLKQNHQLKFQERPTRLVSIPKTSAHQVVLMFPNKTGKSNQREFIPINTDSRFLDFTQSNQKQPLAEGKNHQCFSMVICGEIVQLDLRLNS</sequence>
<proteinExistence type="predicted"/>
<dbReference type="EMBL" id="CP030118">
    <property type="protein sequence ID" value="QDL06951.1"/>
    <property type="molecule type" value="Genomic_DNA"/>
</dbReference>
<organism evidence="2 3">
    <name type="scientific">Brasilonema sennae CENA114</name>
    <dbReference type="NCBI Taxonomy" id="415709"/>
    <lineage>
        <taxon>Bacteria</taxon>
        <taxon>Bacillati</taxon>
        <taxon>Cyanobacteriota</taxon>
        <taxon>Cyanophyceae</taxon>
        <taxon>Nostocales</taxon>
        <taxon>Scytonemataceae</taxon>
        <taxon>Brasilonema</taxon>
        <taxon>Bromeliae group (in: Brasilonema)</taxon>
    </lineage>
</organism>
<feature type="region of interest" description="Disordered" evidence="1">
    <location>
        <begin position="47"/>
        <end position="67"/>
    </location>
</feature>
<dbReference type="AlphaFoldDB" id="A0A856MB71"/>
<keyword evidence="3" id="KW-1185">Reference proteome</keyword>
<evidence type="ECO:0000313" key="3">
    <source>
        <dbReference type="Proteomes" id="UP000503129"/>
    </source>
</evidence>
<dbReference type="Proteomes" id="UP000503129">
    <property type="component" value="Chromosome"/>
</dbReference>
<accession>A0A856MB71</accession>
<reference evidence="2 3" key="1">
    <citation type="submission" date="2018-06" db="EMBL/GenBank/DDBJ databases">
        <title>Comparative genomics of Brasilonema spp. strains.</title>
        <authorList>
            <person name="Alvarenga D.O."/>
            <person name="Fiore M.F."/>
            <person name="Varani A.M."/>
        </authorList>
    </citation>
    <scope>NUCLEOTIDE SEQUENCE [LARGE SCALE GENOMIC DNA]</scope>
    <source>
        <strain evidence="2 3">CENA114</strain>
    </source>
</reference>
<dbReference type="KEGG" id="bsen:DP114_02645"/>